<evidence type="ECO:0000313" key="5">
    <source>
        <dbReference type="WBParaSite" id="HPLM_0000553201-mRNA-1"/>
    </source>
</evidence>
<keyword evidence="4" id="KW-1185">Reference proteome</keyword>
<organism evidence="5">
    <name type="scientific">Haemonchus placei</name>
    <name type="common">Barber's pole worm</name>
    <dbReference type="NCBI Taxonomy" id="6290"/>
    <lineage>
        <taxon>Eukaryota</taxon>
        <taxon>Metazoa</taxon>
        <taxon>Ecdysozoa</taxon>
        <taxon>Nematoda</taxon>
        <taxon>Chromadorea</taxon>
        <taxon>Rhabditida</taxon>
        <taxon>Rhabditina</taxon>
        <taxon>Rhabditomorpha</taxon>
        <taxon>Strongyloidea</taxon>
        <taxon>Trichostrongylidae</taxon>
        <taxon>Haemonchus</taxon>
    </lineage>
</organism>
<feature type="signal peptide" evidence="1">
    <location>
        <begin position="1"/>
        <end position="16"/>
    </location>
</feature>
<dbReference type="InterPro" id="IPR006202">
    <property type="entry name" value="Neur_chan_lig-bd"/>
</dbReference>
<protein>
    <submittedName>
        <fullName evidence="5">Neur_chan_LBD domain-containing protein</fullName>
    </submittedName>
</protein>
<dbReference type="AlphaFoldDB" id="A0A158QKZ6"/>
<evidence type="ECO:0000256" key="1">
    <source>
        <dbReference type="SAM" id="SignalP"/>
    </source>
</evidence>
<dbReference type="EMBL" id="UZAF01016352">
    <property type="protein sequence ID" value="VDO26285.1"/>
    <property type="molecule type" value="Genomic_DNA"/>
</dbReference>
<proteinExistence type="predicted"/>
<reference evidence="3 4" key="2">
    <citation type="submission" date="2018-11" db="EMBL/GenBank/DDBJ databases">
        <authorList>
            <consortium name="Pathogen Informatics"/>
        </authorList>
    </citation>
    <scope>NUCLEOTIDE SEQUENCE [LARGE SCALE GENOMIC DNA]</scope>
    <source>
        <strain evidence="3 4">MHpl1</strain>
    </source>
</reference>
<name>A0A158QKZ6_HAEPC</name>
<dbReference type="OrthoDB" id="5861496at2759"/>
<feature type="chain" id="PRO_5043135468" evidence="1">
    <location>
        <begin position="17"/>
        <end position="231"/>
    </location>
</feature>
<dbReference type="Gene3D" id="2.70.170.10">
    <property type="entry name" value="Neurotransmitter-gated ion-channel ligand-binding domain"/>
    <property type="match status" value="1"/>
</dbReference>
<dbReference type="GO" id="GO:0016020">
    <property type="term" value="C:membrane"/>
    <property type="evidence" value="ECO:0007669"/>
    <property type="project" value="InterPro"/>
</dbReference>
<reference evidence="5" key="1">
    <citation type="submission" date="2016-04" db="UniProtKB">
        <authorList>
            <consortium name="WormBaseParasite"/>
        </authorList>
    </citation>
    <scope>IDENTIFICATION</scope>
</reference>
<dbReference type="WBParaSite" id="HPLM_0000553201-mRNA-1">
    <property type="protein sequence ID" value="HPLM_0000553201-mRNA-1"/>
    <property type="gene ID" value="HPLM_0000553201"/>
</dbReference>
<evidence type="ECO:0000313" key="3">
    <source>
        <dbReference type="EMBL" id="VDO26285.1"/>
    </source>
</evidence>
<accession>A0A158QKZ6</accession>
<gene>
    <name evidence="3" type="ORF">HPLM_LOCUS5524</name>
</gene>
<feature type="domain" description="Neurotransmitter-gated ion-channel ligand-binding" evidence="2">
    <location>
        <begin position="33"/>
        <end position="172"/>
    </location>
</feature>
<dbReference type="GO" id="GO:0005230">
    <property type="term" value="F:extracellular ligand-gated monoatomic ion channel activity"/>
    <property type="evidence" value="ECO:0007669"/>
    <property type="project" value="InterPro"/>
</dbReference>
<dbReference type="SUPFAM" id="SSF63712">
    <property type="entry name" value="Nicotinic receptor ligand binding domain-like"/>
    <property type="match status" value="1"/>
</dbReference>
<dbReference type="OMA" id="WEDLFME"/>
<dbReference type="Proteomes" id="UP000268014">
    <property type="component" value="Unassembled WGS sequence"/>
</dbReference>
<dbReference type="InterPro" id="IPR036734">
    <property type="entry name" value="Neur_chan_lig-bd_sf"/>
</dbReference>
<sequence length="231" mass="26561">MFILFLWHYTLLGALARHDSPIVIERPQNRVEFDDLLMEYNHDQGPGPNVTVDVYLAVNSARLLDDMLRTSITLEQTWTDPRLQFKGVSEVPLPSNVHLWQPDTVIINALRIEPRMTSSFLNYDGTVRRRQLLSVRVPCEESAVQEAMECPIELISFSNRGVDEINYNIDHIELDRVSRFTNSTVIYDTLQDHHNRTSHLATVLLSIQKPHHILGAIASEMSKDIELPEHK</sequence>
<dbReference type="Pfam" id="PF02931">
    <property type="entry name" value="Neur_chan_LBD"/>
    <property type="match status" value="1"/>
</dbReference>
<evidence type="ECO:0000313" key="4">
    <source>
        <dbReference type="Proteomes" id="UP000268014"/>
    </source>
</evidence>
<evidence type="ECO:0000259" key="2">
    <source>
        <dbReference type="Pfam" id="PF02931"/>
    </source>
</evidence>
<keyword evidence="1" id="KW-0732">Signal</keyword>